<organism evidence="10 11">
    <name type="scientific">Sutterella wadsworthensis 2_1_59BFAA</name>
    <dbReference type="NCBI Taxonomy" id="742823"/>
    <lineage>
        <taxon>Bacteria</taxon>
        <taxon>Pseudomonadati</taxon>
        <taxon>Pseudomonadota</taxon>
        <taxon>Betaproteobacteria</taxon>
        <taxon>Burkholderiales</taxon>
        <taxon>Sutterellaceae</taxon>
        <taxon>Sutterella</taxon>
    </lineage>
</organism>
<feature type="region of interest" description="Disordered" evidence="9">
    <location>
        <begin position="1"/>
        <end position="50"/>
    </location>
</feature>
<dbReference type="GO" id="GO:0005829">
    <property type="term" value="C:cytosol"/>
    <property type="evidence" value="ECO:0007669"/>
    <property type="project" value="TreeGrafter"/>
</dbReference>
<dbReference type="PATRIC" id="fig|742823.3.peg.365"/>
<dbReference type="GO" id="GO:0009893">
    <property type="term" value="P:positive regulation of metabolic process"/>
    <property type="evidence" value="ECO:0007669"/>
    <property type="project" value="UniProtKB-ARBA"/>
</dbReference>
<keyword evidence="4" id="KW-0805">Transcription regulation</keyword>
<proteinExistence type="inferred from homology"/>
<evidence type="ECO:0000256" key="9">
    <source>
        <dbReference type="SAM" id="MobiDB-lite"/>
    </source>
</evidence>
<dbReference type="GO" id="GO:0006355">
    <property type="term" value="P:regulation of DNA-templated transcription"/>
    <property type="evidence" value="ECO:0007669"/>
    <property type="project" value="InterPro"/>
</dbReference>
<keyword evidence="6" id="KW-0804">Transcription</keyword>
<evidence type="ECO:0000256" key="2">
    <source>
        <dbReference type="ARBA" id="ARBA00018329"/>
    </source>
</evidence>
<dbReference type="PANTHER" id="PTHR33175:SF2">
    <property type="entry name" value="INTEGRATION HOST FACTOR SUBUNIT ALPHA"/>
    <property type="match status" value="1"/>
</dbReference>
<evidence type="ECO:0000256" key="7">
    <source>
        <dbReference type="ARBA" id="ARBA00023172"/>
    </source>
</evidence>
<evidence type="ECO:0000256" key="1">
    <source>
        <dbReference type="ARBA" id="ARBA00010529"/>
    </source>
</evidence>
<dbReference type="GO" id="GO:0006417">
    <property type="term" value="P:regulation of translation"/>
    <property type="evidence" value="ECO:0007669"/>
    <property type="project" value="UniProtKB-KW"/>
</dbReference>
<reference evidence="10 11" key="1">
    <citation type="submission" date="2012-05" db="EMBL/GenBank/DDBJ databases">
        <title>The Genome Sequence of Sutterella wadsworthensis 2_1_59BFAA.</title>
        <authorList>
            <consortium name="The Broad Institute Genome Sequencing Platform"/>
            <person name="Earl A."/>
            <person name="Ward D."/>
            <person name="Feldgarden M."/>
            <person name="Gevers D."/>
            <person name="Daigneault M."/>
            <person name="Strauss J."/>
            <person name="Allen-Vercoe E."/>
            <person name="Walker B."/>
            <person name="Young S.K."/>
            <person name="Zeng Q."/>
            <person name="Gargeya S."/>
            <person name="Fitzgerald M."/>
            <person name="Haas B."/>
            <person name="Abouelleil A."/>
            <person name="Alvarado L."/>
            <person name="Arachchi H.M."/>
            <person name="Berlin A.M."/>
            <person name="Chapman S.B."/>
            <person name="Goldberg J."/>
            <person name="Griggs A."/>
            <person name="Gujja S."/>
            <person name="Hansen M."/>
            <person name="Howarth C."/>
            <person name="Imamovic A."/>
            <person name="Larimer J."/>
            <person name="McCowen C."/>
            <person name="Montmayeur A."/>
            <person name="Murphy C."/>
            <person name="Neiman D."/>
            <person name="Pearson M."/>
            <person name="Priest M."/>
            <person name="Roberts A."/>
            <person name="Saif S."/>
            <person name="Shea T."/>
            <person name="Sisk P."/>
            <person name="Sykes S."/>
            <person name="Wortman J."/>
            <person name="Nusbaum C."/>
            <person name="Birren B."/>
        </authorList>
    </citation>
    <scope>NUCLEOTIDE SEQUENCE [LARGE SCALE GENOMIC DNA]</scope>
    <source>
        <strain evidence="10 11">2_1_59BFAA</strain>
    </source>
</reference>
<evidence type="ECO:0000256" key="5">
    <source>
        <dbReference type="ARBA" id="ARBA00023125"/>
    </source>
</evidence>
<evidence type="ECO:0000256" key="6">
    <source>
        <dbReference type="ARBA" id="ARBA00023163"/>
    </source>
</evidence>
<keyword evidence="11" id="KW-1185">Reference proteome</keyword>
<keyword evidence="3" id="KW-0810">Translation regulation</keyword>
<evidence type="ECO:0000256" key="3">
    <source>
        <dbReference type="ARBA" id="ARBA00022845"/>
    </source>
</evidence>
<dbReference type="eggNOG" id="COG0776">
    <property type="taxonomic scope" value="Bacteria"/>
</dbReference>
<dbReference type="EMBL" id="ADMG01000012">
    <property type="protein sequence ID" value="EKB32017.1"/>
    <property type="molecule type" value="Genomic_DNA"/>
</dbReference>
<dbReference type="InterPro" id="IPR010992">
    <property type="entry name" value="IHF-like_DNA-bd_dom_sf"/>
</dbReference>
<dbReference type="SUPFAM" id="SSF47729">
    <property type="entry name" value="IHF-like DNA-binding proteins"/>
    <property type="match status" value="1"/>
</dbReference>
<dbReference type="GO" id="GO:0030527">
    <property type="term" value="F:structural constituent of chromatin"/>
    <property type="evidence" value="ECO:0007669"/>
    <property type="project" value="InterPro"/>
</dbReference>
<dbReference type="Pfam" id="PF00216">
    <property type="entry name" value="Bac_DNA_binding"/>
    <property type="match status" value="1"/>
</dbReference>
<sequence>MKSFTESGVLFPDDWENEPEEPAVPPPAPEPKPERKVRDTAARPAPKLASEDEDLDYGTPCFKRADLVDLLCEEHGFDVAESRAFVAEFFDMIFDHLVQGHMVKLSGLGRFSVRYKAPRPARNPWTGETVMLEERTVVCYQSSDTLNTRVTAKLREKKKG</sequence>
<dbReference type="Proteomes" id="UP000005835">
    <property type="component" value="Unassembled WGS sequence"/>
</dbReference>
<dbReference type="OrthoDB" id="9797747at2"/>
<dbReference type="InterPro" id="IPR000119">
    <property type="entry name" value="Hist_DNA-bd"/>
</dbReference>
<evidence type="ECO:0000313" key="11">
    <source>
        <dbReference type="Proteomes" id="UP000005835"/>
    </source>
</evidence>
<dbReference type="PANTHER" id="PTHR33175">
    <property type="entry name" value="DNA-BINDING PROTEIN HU"/>
    <property type="match status" value="1"/>
</dbReference>
<keyword evidence="7" id="KW-0233">DNA recombination</keyword>
<dbReference type="HOGENOM" id="CLU_1651281_0_0_4"/>
<evidence type="ECO:0000313" key="10">
    <source>
        <dbReference type="EMBL" id="EKB32017.1"/>
    </source>
</evidence>
<accession>K1JWD6</accession>
<gene>
    <name evidence="10" type="ORF">HMPREF9465_00370</name>
</gene>
<comment type="caution">
    <text evidence="10">The sequence shown here is derived from an EMBL/GenBank/DDBJ whole genome shotgun (WGS) entry which is preliminary data.</text>
</comment>
<feature type="compositionally biased region" description="Basic and acidic residues" evidence="9">
    <location>
        <begin position="31"/>
        <end position="41"/>
    </location>
</feature>
<dbReference type="AlphaFoldDB" id="K1JWD6"/>
<dbReference type="Gene3D" id="4.10.520.10">
    <property type="entry name" value="IHF-like DNA-binding proteins"/>
    <property type="match status" value="1"/>
</dbReference>
<keyword evidence="5" id="KW-0238">DNA-binding</keyword>
<dbReference type="SMART" id="SM00411">
    <property type="entry name" value="BHL"/>
    <property type="match status" value="1"/>
</dbReference>
<evidence type="ECO:0000256" key="4">
    <source>
        <dbReference type="ARBA" id="ARBA00023015"/>
    </source>
</evidence>
<protein>
    <recommendedName>
        <fullName evidence="2">Integration host factor subunit alpha</fullName>
    </recommendedName>
</protein>
<dbReference type="InterPro" id="IPR005684">
    <property type="entry name" value="IHF_alpha"/>
</dbReference>
<dbReference type="RefSeq" id="WP_005433566.1">
    <property type="nucleotide sequence ID" value="NZ_JH815513.1"/>
</dbReference>
<name>K1JWD6_9BURK</name>
<dbReference type="GO" id="GO:0003677">
    <property type="term" value="F:DNA binding"/>
    <property type="evidence" value="ECO:0007669"/>
    <property type="project" value="UniProtKB-KW"/>
</dbReference>
<dbReference type="PRINTS" id="PR01727">
    <property type="entry name" value="DNABINDINGHU"/>
</dbReference>
<evidence type="ECO:0000256" key="8">
    <source>
        <dbReference type="RuleBase" id="RU003939"/>
    </source>
</evidence>
<dbReference type="STRING" id="742823.HMPREF9465_00370"/>
<comment type="similarity">
    <text evidence="1 8">Belongs to the bacterial histone-like protein family.</text>
</comment>
<dbReference type="GO" id="GO:0006310">
    <property type="term" value="P:DNA recombination"/>
    <property type="evidence" value="ECO:0007669"/>
    <property type="project" value="UniProtKB-KW"/>
</dbReference>
<dbReference type="CDD" id="cd13835">
    <property type="entry name" value="IHF_A"/>
    <property type="match status" value="1"/>
</dbReference>